<organism evidence="3 4">
    <name type="scientific">Remersonia thermophila</name>
    <dbReference type="NCBI Taxonomy" id="72144"/>
    <lineage>
        <taxon>Eukaryota</taxon>
        <taxon>Fungi</taxon>
        <taxon>Dikarya</taxon>
        <taxon>Ascomycota</taxon>
        <taxon>Pezizomycotina</taxon>
        <taxon>Sordariomycetes</taxon>
        <taxon>Sordariomycetidae</taxon>
        <taxon>Sordariales</taxon>
        <taxon>Sordariales incertae sedis</taxon>
        <taxon>Remersonia</taxon>
    </lineage>
</organism>
<sequence length="344" mass="35601">MPPKPPRPPPPTHFLCIPLTSHATTTTTPPSSSSTAPVSARAQLAASLAAFRADVCAPPALGGFDVPQDAVRPVGTLHLTLGVMGFGEGPARATAAEASGGGGRAEGRRGGEGEESLHPGRGQPAGEESGRERLERAKELLRGLSLAGIWRSVVANGSSNATSPLNSKARSQPANRPTTATKTTAADDRPRITLRGLASMQPAGRAAVLYAPPADPTGTLQAFCEKLRGAFVEAGLMMDEGRPLLLHATLVNTIYVRGGQRGGGGRGGGGGGGRGRGGRGGWGGGRKGERLVLDARDILDRYEDHVWLEDAVVEKVAICKMGAKKVVVDGEEDAEYEVEEEVGF</sequence>
<evidence type="ECO:0000256" key="1">
    <source>
        <dbReference type="SAM" id="MobiDB-lite"/>
    </source>
</evidence>
<feature type="compositionally biased region" description="Polar residues" evidence="1">
    <location>
        <begin position="157"/>
        <end position="177"/>
    </location>
</feature>
<dbReference type="Proteomes" id="UP001600064">
    <property type="component" value="Unassembled WGS sequence"/>
</dbReference>
<proteinExistence type="predicted"/>
<dbReference type="RefSeq" id="XP_070864423.1">
    <property type="nucleotide sequence ID" value="XM_071013546.1"/>
</dbReference>
<keyword evidence="4" id="KW-1185">Reference proteome</keyword>
<dbReference type="GeneID" id="98128190"/>
<dbReference type="InterPro" id="IPR019510">
    <property type="entry name" value="AKAP7-like_phosphoesterase"/>
</dbReference>
<evidence type="ECO:0000313" key="4">
    <source>
        <dbReference type="Proteomes" id="UP001600064"/>
    </source>
</evidence>
<dbReference type="PANTHER" id="PTHR13360:SF1">
    <property type="entry name" value="ACTIVATING SIGNAL COINTEGRATOR 1 COMPLEX SUBUNIT 1"/>
    <property type="match status" value="1"/>
</dbReference>
<reference evidence="3 4" key="1">
    <citation type="journal article" date="2024" name="Commun. Biol.">
        <title>Comparative genomic analysis of thermophilic fungi reveals convergent evolutionary adaptations and gene losses.</title>
        <authorList>
            <person name="Steindorff A.S."/>
            <person name="Aguilar-Pontes M.V."/>
            <person name="Robinson A.J."/>
            <person name="Andreopoulos B."/>
            <person name="LaButti K."/>
            <person name="Kuo A."/>
            <person name="Mondo S."/>
            <person name="Riley R."/>
            <person name="Otillar R."/>
            <person name="Haridas S."/>
            <person name="Lipzen A."/>
            <person name="Grimwood J."/>
            <person name="Schmutz J."/>
            <person name="Clum A."/>
            <person name="Reid I.D."/>
            <person name="Moisan M.C."/>
            <person name="Butler G."/>
            <person name="Nguyen T.T.M."/>
            <person name="Dewar K."/>
            <person name="Conant G."/>
            <person name="Drula E."/>
            <person name="Henrissat B."/>
            <person name="Hansel C."/>
            <person name="Singer S."/>
            <person name="Hutchinson M.I."/>
            <person name="de Vries R.P."/>
            <person name="Natvig D.O."/>
            <person name="Powell A.J."/>
            <person name="Tsang A."/>
            <person name="Grigoriev I.V."/>
        </authorList>
    </citation>
    <scope>NUCLEOTIDE SEQUENCE [LARGE SCALE GENOMIC DNA]</scope>
    <source>
        <strain evidence="3 4">ATCC 22073</strain>
    </source>
</reference>
<dbReference type="EMBL" id="JAZGUE010000006">
    <property type="protein sequence ID" value="KAL2265696.1"/>
    <property type="molecule type" value="Genomic_DNA"/>
</dbReference>
<feature type="region of interest" description="Disordered" evidence="1">
    <location>
        <begin position="157"/>
        <end position="189"/>
    </location>
</feature>
<dbReference type="Pfam" id="PF10469">
    <property type="entry name" value="AKAP7_NLS"/>
    <property type="match status" value="1"/>
</dbReference>
<feature type="compositionally biased region" description="Basic and acidic residues" evidence="1">
    <location>
        <begin position="105"/>
        <end position="118"/>
    </location>
</feature>
<feature type="domain" description="A-kinase anchor protein 7-like phosphoesterase" evidence="2">
    <location>
        <begin position="188"/>
        <end position="325"/>
    </location>
</feature>
<name>A0ABR4D5Q1_9PEZI</name>
<accession>A0ABR4D5Q1</accession>
<evidence type="ECO:0000313" key="3">
    <source>
        <dbReference type="EMBL" id="KAL2265696.1"/>
    </source>
</evidence>
<evidence type="ECO:0000259" key="2">
    <source>
        <dbReference type="Pfam" id="PF10469"/>
    </source>
</evidence>
<protein>
    <recommendedName>
        <fullName evidence="2">A-kinase anchor protein 7-like phosphoesterase domain-containing protein</fullName>
    </recommendedName>
</protein>
<comment type="caution">
    <text evidence="3">The sequence shown here is derived from an EMBL/GenBank/DDBJ whole genome shotgun (WGS) entry which is preliminary data.</text>
</comment>
<gene>
    <name evidence="3" type="ORF">VTJ83DRAFT_6796</name>
</gene>
<feature type="region of interest" description="Disordered" evidence="1">
    <location>
        <begin position="261"/>
        <end position="284"/>
    </location>
</feature>
<dbReference type="InterPro" id="IPR009210">
    <property type="entry name" value="ASCC1"/>
</dbReference>
<dbReference type="Gene3D" id="3.90.1140.10">
    <property type="entry name" value="Cyclic phosphodiesterase"/>
    <property type="match status" value="1"/>
</dbReference>
<feature type="region of interest" description="Disordered" evidence="1">
    <location>
        <begin position="92"/>
        <end position="132"/>
    </location>
</feature>
<dbReference type="PANTHER" id="PTHR13360">
    <property type="entry name" value="ACTIVATING SIGNAL COINTEGRATOR 1 COMPLEX SUBUNIT 1"/>
    <property type="match status" value="1"/>
</dbReference>